<evidence type="ECO:0000256" key="7">
    <source>
        <dbReference type="RuleBase" id="RU000382"/>
    </source>
</evidence>
<dbReference type="SUPFAM" id="SSF53383">
    <property type="entry name" value="PLP-dependent transferases"/>
    <property type="match status" value="1"/>
</dbReference>
<dbReference type="GO" id="GO:0016831">
    <property type="term" value="F:carboxy-lyase activity"/>
    <property type="evidence" value="ECO:0007669"/>
    <property type="project" value="UniProtKB-KW"/>
</dbReference>
<proteinExistence type="inferred from homology"/>
<dbReference type="InterPro" id="IPR015422">
    <property type="entry name" value="PyrdxlP-dep_Trfase_small"/>
</dbReference>
<dbReference type="eggNOG" id="COG0076">
    <property type="taxonomic scope" value="Bacteria"/>
</dbReference>
<keyword evidence="4 6" id="KW-0663">Pyridoxal phosphate</keyword>
<feature type="modified residue" description="N6-(pyridoxal phosphate)lysine" evidence="6">
    <location>
        <position position="344"/>
    </location>
</feature>
<dbReference type="GO" id="GO:0005737">
    <property type="term" value="C:cytoplasm"/>
    <property type="evidence" value="ECO:0007669"/>
    <property type="project" value="TreeGrafter"/>
</dbReference>
<organism evidence="8 9">
    <name type="scientific">Desulfococcus multivorans DSM 2059</name>
    <dbReference type="NCBI Taxonomy" id="1121405"/>
    <lineage>
        <taxon>Bacteria</taxon>
        <taxon>Pseudomonadati</taxon>
        <taxon>Thermodesulfobacteriota</taxon>
        <taxon>Desulfobacteria</taxon>
        <taxon>Desulfobacterales</taxon>
        <taxon>Desulfococcaceae</taxon>
        <taxon>Desulfococcus</taxon>
    </lineage>
</organism>
<protein>
    <submittedName>
        <fullName evidence="8">Putative pyridoxal-dependent aspartate 1-decarboxylase</fullName>
    </submittedName>
</protein>
<comment type="caution">
    <text evidence="8">The sequence shown here is derived from an EMBL/GenBank/DDBJ whole genome shotgun (WGS) entry which is preliminary data.</text>
</comment>
<evidence type="ECO:0000313" key="9">
    <source>
        <dbReference type="Proteomes" id="UP000014977"/>
    </source>
</evidence>
<dbReference type="Gene3D" id="3.40.640.10">
    <property type="entry name" value="Type I PLP-dependent aspartate aminotransferase-like (Major domain)"/>
    <property type="match status" value="1"/>
</dbReference>
<gene>
    <name evidence="8" type="ORF">dsmv_2193</name>
</gene>
<dbReference type="RefSeq" id="WP_020876624.1">
    <property type="nucleotide sequence ID" value="NZ_ATHJ01000076.1"/>
</dbReference>
<dbReference type="PATRIC" id="fig|1121405.3.peg.1739"/>
<evidence type="ECO:0000256" key="4">
    <source>
        <dbReference type="ARBA" id="ARBA00022898"/>
    </source>
</evidence>
<dbReference type="AlphaFoldDB" id="S7TWG1"/>
<keyword evidence="9" id="KW-1185">Reference proteome</keyword>
<dbReference type="STRING" id="897.B2D07_06095"/>
<dbReference type="Pfam" id="PF00282">
    <property type="entry name" value="Pyridoxal_deC"/>
    <property type="match status" value="1"/>
</dbReference>
<keyword evidence="3" id="KW-0210">Decarboxylase</keyword>
<dbReference type="InterPro" id="IPR015424">
    <property type="entry name" value="PyrdxlP-dep_Trfase"/>
</dbReference>
<dbReference type="PANTHER" id="PTHR45677">
    <property type="entry name" value="GLUTAMATE DECARBOXYLASE-RELATED"/>
    <property type="match status" value="1"/>
</dbReference>
<dbReference type="NCBIfam" id="TIGR03799">
    <property type="entry name" value="NOD_PanD_pyr"/>
    <property type="match status" value="1"/>
</dbReference>
<dbReference type="PANTHER" id="PTHR45677:SF8">
    <property type="entry name" value="CYSTEINE SULFINIC ACID DECARBOXYLASE"/>
    <property type="match status" value="1"/>
</dbReference>
<accession>S7TWG1</accession>
<comment type="cofactor">
    <cofactor evidence="1 6 7">
        <name>pyridoxal 5'-phosphate</name>
        <dbReference type="ChEBI" id="CHEBI:597326"/>
    </cofactor>
</comment>
<evidence type="ECO:0000256" key="1">
    <source>
        <dbReference type="ARBA" id="ARBA00001933"/>
    </source>
</evidence>
<dbReference type="Proteomes" id="UP000014977">
    <property type="component" value="Unassembled WGS sequence"/>
</dbReference>
<evidence type="ECO:0000256" key="2">
    <source>
        <dbReference type="ARBA" id="ARBA00009533"/>
    </source>
</evidence>
<evidence type="ECO:0000256" key="3">
    <source>
        <dbReference type="ARBA" id="ARBA00022793"/>
    </source>
</evidence>
<sequence>MVQKTTELVANWETLQRIFIRPEDEASRRALVKYMEQILFGLHEFLRKHVGITREASLEELSERFKESRISGHPQKKLADVIKGIIENIAPHAVNVASPYFIGHMTSAIPFFMVHLHTITAALNQNVVKIETSKVVSIIERQVLAKLHRLIYANSGAFYEAHIQSPESTFGGFLHDGTLANLTAMWVARNRCFKPKEGFRGIEAEGIAAAQKVYGVDRSVILVSGLAHYSLRKAGGVLGIGNENVIRVASGRRNRMDPESLETVIRNLKAENPRTQILAVVAIAGATETGTVDPLDAIADVCARETLHFHVDAAWGGPTLLSDKYRGLLKGIDRADSVTIDGHKQFYMPMGCGMVFFRDPGIMDLIAYHAAYINRPGSVDLGIRSLEGSRPAASLVLGSALEIMGTRGYALLIEHGIETARAFADEIDRRPLFELVTPPELNILTYRICPEAIRQRWADAGATERARLIRQVNDLNIAVQRIQRETGNSFVSRTTLNHLDEKVVVLRAVIMNPMTHMGILREILDEQEKIYRGLAVSDA</sequence>
<reference evidence="8 9" key="1">
    <citation type="journal article" date="2013" name="Genome Announc.">
        <title>Draft genome sequences for three mercury-methylating, sulfate-reducing bacteria.</title>
        <authorList>
            <person name="Brown S.D."/>
            <person name="Hurt R.A.Jr."/>
            <person name="Gilmour C.C."/>
            <person name="Elias D.A."/>
        </authorList>
    </citation>
    <scope>NUCLEOTIDE SEQUENCE [LARGE SCALE GENOMIC DNA]</scope>
    <source>
        <strain evidence="8 9">DSM 2059</strain>
    </source>
</reference>
<comment type="similarity">
    <text evidence="2 7">Belongs to the group II decarboxylase family.</text>
</comment>
<dbReference type="InterPro" id="IPR015421">
    <property type="entry name" value="PyrdxlP-dep_Trfase_major"/>
</dbReference>
<keyword evidence="5 7" id="KW-0456">Lyase</keyword>
<dbReference type="InterPro" id="IPR002129">
    <property type="entry name" value="PyrdxlP-dep_de-COase"/>
</dbReference>
<evidence type="ECO:0000256" key="5">
    <source>
        <dbReference type="ARBA" id="ARBA00023239"/>
    </source>
</evidence>
<dbReference type="Gene3D" id="3.90.1150.10">
    <property type="entry name" value="Aspartate Aminotransferase, domain 1"/>
    <property type="match status" value="1"/>
</dbReference>
<dbReference type="GO" id="GO:0030170">
    <property type="term" value="F:pyridoxal phosphate binding"/>
    <property type="evidence" value="ECO:0007669"/>
    <property type="project" value="InterPro"/>
</dbReference>
<name>S7TWG1_DESML</name>
<evidence type="ECO:0000313" key="8">
    <source>
        <dbReference type="EMBL" id="EPR41412.1"/>
    </source>
</evidence>
<evidence type="ECO:0000256" key="6">
    <source>
        <dbReference type="PIRSR" id="PIRSR602129-50"/>
    </source>
</evidence>
<dbReference type="InterPro" id="IPR022517">
    <property type="entry name" value="Asp_decarboxylase_pyridox"/>
</dbReference>
<dbReference type="GO" id="GO:0019752">
    <property type="term" value="P:carboxylic acid metabolic process"/>
    <property type="evidence" value="ECO:0007669"/>
    <property type="project" value="InterPro"/>
</dbReference>
<dbReference type="EMBL" id="ATHJ01000076">
    <property type="protein sequence ID" value="EPR41412.1"/>
    <property type="molecule type" value="Genomic_DNA"/>
</dbReference>